<evidence type="ECO:0000256" key="7">
    <source>
        <dbReference type="ARBA" id="ARBA00023136"/>
    </source>
</evidence>
<feature type="transmembrane region" description="Helical" evidence="10">
    <location>
        <begin position="406"/>
        <end position="426"/>
    </location>
</feature>
<keyword evidence="7 10" id="KW-0472">Membrane</keyword>
<keyword evidence="6 10" id="KW-1133">Transmembrane helix</keyword>
<feature type="transmembrane region" description="Helical" evidence="10">
    <location>
        <begin position="47"/>
        <end position="66"/>
    </location>
</feature>
<organism evidence="12 13">
    <name type="scientific">Nitratireductor thuwali</name>
    <dbReference type="NCBI Taxonomy" id="2267699"/>
    <lineage>
        <taxon>Bacteria</taxon>
        <taxon>Pseudomonadati</taxon>
        <taxon>Pseudomonadota</taxon>
        <taxon>Alphaproteobacteria</taxon>
        <taxon>Hyphomicrobiales</taxon>
        <taxon>Phyllobacteriaceae</taxon>
        <taxon>Nitratireductor</taxon>
    </lineage>
</organism>
<name>A0ABY5ML36_9HYPH</name>
<dbReference type="PANTHER" id="PTHR47019">
    <property type="entry name" value="LIPID II FLIPPASE MURJ"/>
    <property type="match status" value="1"/>
</dbReference>
<evidence type="ECO:0000256" key="2">
    <source>
        <dbReference type="ARBA" id="ARBA00022475"/>
    </source>
</evidence>
<evidence type="ECO:0000256" key="11">
    <source>
        <dbReference type="PIRNR" id="PIRNR002869"/>
    </source>
</evidence>
<evidence type="ECO:0000256" key="10">
    <source>
        <dbReference type="HAMAP-Rule" id="MF_02078"/>
    </source>
</evidence>
<dbReference type="NCBIfam" id="TIGR01695">
    <property type="entry name" value="murJ_mviN"/>
    <property type="match status" value="1"/>
</dbReference>
<feature type="transmembrane region" description="Helical" evidence="10">
    <location>
        <begin position="213"/>
        <end position="233"/>
    </location>
</feature>
<evidence type="ECO:0000256" key="1">
    <source>
        <dbReference type="ARBA" id="ARBA00004651"/>
    </source>
</evidence>
<keyword evidence="10 11" id="KW-0961">Cell wall biogenesis/degradation</keyword>
<evidence type="ECO:0000256" key="8">
    <source>
        <dbReference type="ARBA" id="ARBA00060041"/>
    </source>
</evidence>
<feature type="transmembrane region" description="Helical" evidence="10">
    <location>
        <begin position="466"/>
        <end position="487"/>
    </location>
</feature>
<feature type="transmembrane region" description="Helical" evidence="10">
    <location>
        <begin position="108"/>
        <end position="135"/>
    </location>
</feature>
<dbReference type="PANTHER" id="PTHR47019:SF1">
    <property type="entry name" value="LIPID II FLIPPASE MURJ"/>
    <property type="match status" value="1"/>
</dbReference>
<dbReference type="HAMAP" id="MF_02078">
    <property type="entry name" value="MurJ_MviN"/>
    <property type="match status" value="1"/>
</dbReference>
<dbReference type="InterPro" id="IPR004268">
    <property type="entry name" value="MurJ"/>
</dbReference>
<keyword evidence="2 10" id="KW-1003">Cell membrane</keyword>
<keyword evidence="4 10" id="KW-0133">Cell shape</keyword>
<dbReference type="PRINTS" id="PR01806">
    <property type="entry name" value="VIRFACTRMVIN"/>
</dbReference>
<gene>
    <name evidence="10 12" type="primary">murJ</name>
    <name evidence="12" type="ORF">NTH_02417</name>
</gene>
<feature type="transmembrane region" description="Helical" evidence="10">
    <location>
        <begin position="373"/>
        <end position="394"/>
    </location>
</feature>
<keyword evidence="10" id="KW-0997">Cell inner membrane</keyword>
<feature type="transmembrane region" description="Helical" evidence="10">
    <location>
        <begin position="337"/>
        <end position="361"/>
    </location>
</feature>
<keyword evidence="5 10" id="KW-0573">Peptidoglycan synthesis</keyword>
<evidence type="ECO:0000256" key="5">
    <source>
        <dbReference type="ARBA" id="ARBA00022984"/>
    </source>
</evidence>
<sequence>MPGRAEGGGAEAPPQIRLLPLMSLIGKFASVGSATMASRVLGFAREALIAAALGAGPVTDAFYAAFRFPNLFRRLFAEGAFNTAFIPLFAKEMEGGGMEAARKFGEDVLAVLVTVLVALSALAMIAMPFLVATIVAPGFTDTPEKFDLTVAMTRIMFPYLFCMSLVAMLSGVMNSMRRFFLAALVPVLLNVILIAVLIAALAGGFDARATGHWLAWGVFVSGFTQLGILVVAVRRHGFSMRLRTPRMTPAVRRLLVLMGPALLTGGIMQINLLVGTIIASQQDKAISLLNFADRINQLPLGVIGIAVGVVLLPELSRSLKAGDLAEAQHLQNRSLEFALGLTVPAAVGLMVMPAPLIALLYERGEFTALDTAMTASALAAFASGLPAYVLAKVFQPGFFAREDMKTPMWYSLASVVTNIAVSLALFPYLGHVAIAIGTSVSAWVNVALLAGTLWRRSYFRPSALTLRRVAMIVLSSAVMALVVWALMSALGGTLAEGGTLLRGLAVLLIVALAALSYLALAVLTGAVDRNEIRGMLRRRPARS</sequence>
<dbReference type="PIRSF" id="PIRSF002869">
    <property type="entry name" value="MviN"/>
    <property type="match status" value="1"/>
</dbReference>
<dbReference type="Pfam" id="PF03023">
    <property type="entry name" value="MurJ"/>
    <property type="match status" value="1"/>
</dbReference>
<accession>A0ABY5ML36</accession>
<evidence type="ECO:0000313" key="12">
    <source>
        <dbReference type="EMBL" id="UUP17941.1"/>
    </source>
</evidence>
<keyword evidence="10 11" id="KW-0813">Transport</keyword>
<protein>
    <recommendedName>
        <fullName evidence="10">Probable lipid II flippase MurJ</fullName>
    </recommendedName>
</protein>
<feature type="transmembrane region" description="Helical" evidence="10">
    <location>
        <begin position="499"/>
        <end position="527"/>
    </location>
</feature>
<keyword evidence="13" id="KW-1185">Reference proteome</keyword>
<comment type="similarity">
    <text evidence="9 10 11">Belongs to the MurJ/MviN family.</text>
</comment>
<feature type="transmembrane region" description="Helical" evidence="10">
    <location>
        <begin position="432"/>
        <end position="454"/>
    </location>
</feature>
<evidence type="ECO:0000256" key="9">
    <source>
        <dbReference type="ARBA" id="ARBA00061532"/>
    </source>
</evidence>
<feature type="transmembrane region" description="Helical" evidence="10">
    <location>
        <begin position="254"/>
        <end position="278"/>
    </location>
</feature>
<proteinExistence type="inferred from homology"/>
<feature type="transmembrane region" description="Helical" evidence="10">
    <location>
        <begin position="179"/>
        <end position="201"/>
    </location>
</feature>
<dbReference type="InterPro" id="IPR051050">
    <property type="entry name" value="Lipid_II_flippase_MurJ/MviN"/>
</dbReference>
<evidence type="ECO:0000256" key="4">
    <source>
        <dbReference type="ARBA" id="ARBA00022960"/>
    </source>
</evidence>
<evidence type="ECO:0000256" key="6">
    <source>
        <dbReference type="ARBA" id="ARBA00022989"/>
    </source>
</evidence>
<evidence type="ECO:0000256" key="3">
    <source>
        <dbReference type="ARBA" id="ARBA00022692"/>
    </source>
</evidence>
<comment type="pathway">
    <text evidence="10">Cell wall biogenesis; peptidoglycan biosynthesis.</text>
</comment>
<evidence type="ECO:0000313" key="13">
    <source>
        <dbReference type="Proteomes" id="UP001342418"/>
    </source>
</evidence>
<dbReference type="CDD" id="cd13123">
    <property type="entry name" value="MATE_MurJ_like"/>
    <property type="match status" value="1"/>
</dbReference>
<reference evidence="12 13" key="1">
    <citation type="submission" date="2018-07" db="EMBL/GenBank/DDBJ databases">
        <title>Genome sequence of Nitratireductor thuwali#1536.</title>
        <authorList>
            <person name="Michoud G."/>
            <person name="Merlino G."/>
            <person name="Sefrji F.O."/>
            <person name="Daffonchio D."/>
        </authorList>
    </citation>
    <scope>NUCLEOTIDE SEQUENCE [LARGE SCALE GENOMIC DNA]</scope>
    <source>
        <strain evidence="13">Nit1536</strain>
    </source>
</reference>
<feature type="transmembrane region" description="Helical" evidence="10">
    <location>
        <begin position="155"/>
        <end position="172"/>
    </location>
</feature>
<keyword evidence="3 10" id="KW-0812">Transmembrane</keyword>
<dbReference type="Proteomes" id="UP001342418">
    <property type="component" value="Chromosome"/>
</dbReference>
<dbReference type="EMBL" id="CP030941">
    <property type="protein sequence ID" value="UUP17941.1"/>
    <property type="molecule type" value="Genomic_DNA"/>
</dbReference>
<comment type="subcellular location">
    <subcellularLocation>
        <location evidence="10">Cell inner membrane</location>
        <topology evidence="10">Multi-pass membrane protein</topology>
    </subcellularLocation>
    <subcellularLocation>
        <location evidence="1">Cell membrane</location>
        <topology evidence="1">Multi-pass membrane protein</topology>
    </subcellularLocation>
</comment>
<comment type="function">
    <text evidence="8 10 11">Involved in peptidoglycan biosynthesis. Transports lipid-linked peptidoglycan precursors from the inner to the outer leaflet of the cytoplasmic membrane.</text>
</comment>
<feature type="transmembrane region" description="Helical" evidence="10">
    <location>
        <begin position="298"/>
        <end position="316"/>
    </location>
</feature>